<dbReference type="AlphaFoldDB" id="A0ABC8SFZ2"/>
<evidence type="ECO:0000313" key="4">
    <source>
        <dbReference type="EMBL" id="CAK9156106.1"/>
    </source>
</evidence>
<evidence type="ECO:0008006" key="6">
    <source>
        <dbReference type="Google" id="ProtNLM"/>
    </source>
</evidence>
<organism evidence="4 5">
    <name type="scientific">Ilex paraguariensis</name>
    <name type="common">yerba mate</name>
    <dbReference type="NCBI Taxonomy" id="185542"/>
    <lineage>
        <taxon>Eukaryota</taxon>
        <taxon>Viridiplantae</taxon>
        <taxon>Streptophyta</taxon>
        <taxon>Embryophyta</taxon>
        <taxon>Tracheophyta</taxon>
        <taxon>Spermatophyta</taxon>
        <taxon>Magnoliopsida</taxon>
        <taxon>eudicotyledons</taxon>
        <taxon>Gunneridae</taxon>
        <taxon>Pentapetalae</taxon>
        <taxon>asterids</taxon>
        <taxon>campanulids</taxon>
        <taxon>Aquifoliales</taxon>
        <taxon>Aquifoliaceae</taxon>
        <taxon>Ilex</taxon>
    </lineage>
</organism>
<dbReference type="PANTHER" id="PTHR21450">
    <property type="entry name" value="PROTEIN ALTERED PHOSPHATE STARVATION RESPONSE 1"/>
    <property type="match status" value="1"/>
</dbReference>
<dbReference type="Proteomes" id="UP001642360">
    <property type="component" value="Unassembled WGS sequence"/>
</dbReference>
<gene>
    <name evidence="4" type="ORF">ILEXP_LOCUS24514</name>
</gene>
<dbReference type="PANTHER" id="PTHR21450:SF21">
    <property type="entry name" value="REDUCTASE SUBUNIT C, PUTATIVE (DUF630 AND DUF632)-RELATED"/>
    <property type="match status" value="1"/>
</dbReference>
<dbReference type="EMBL" id="CAUOFW020002791">
    <property type="protein sequence ID" value="CAK9156106.1"/>
    <property type="molecule type" value="Genomic_DNA"/>
</dbReference>
<evidence type="ECO:0000313" key="5">
    <source>
        <dbReference type="Proteomes" id="UP001642360"/>
    </source>
</evidence>
<reference evidence="4 5" key="1">
    <citation type="submission" date="2024-02" db="EMBL/GenBank/DDBJ databases">
        <authorList>
            <person name="Vignale AGUSTIN F."/>
            <person name="Sosa J E."/>
            <person name="Modenutti C."/>
        </authorList>
    </citation>
    <scope>NUCLEOTIDE SEQUENCE [LARGE SCALE GENOMIC DNA]</scope>
</reference>
<accession>A0ABC8SFZ2</accession>
<dbReference type="Pfam" id="PF04782">
    <property type="entry name" value="DUF632"/>
    <property type="match status" value="1"/>
</dbReference>
<feature type="domain" description="DUF630" evidence="3">
    <location>
        <begin position="1"/>
        <end position="59"/>
    </location>
</feature>
<sequence>MGCVASRIDKEERVRICKERKRIMKHLLVFRGEFADSQLAYLIALKNTGVTLRQFTESESLELEDTPCGPALPPSPPPPLPPSPPPPPTFSPDLRKFEDNSATQEEIIEIDEENSCTPPPPPVPSSSWDFWDPFGPSSPQSLKKSETVEQVEEENWAEANTEFEEEDQEGEVVGNSVVNMLPKKQQTVELVDDNSSMMSWHTKDTADMAMVLWRRKKTLAGIVKELDDYFLKASAGGKDVPILMGINMGDTYLYQSTKENKRKRCNSAKVFSGLTWSWSSKSLQPTRGAGEFSDPSEPCRLGAHCITLEKLYTEEQRLYKQVKDEEITKLEHERKSLLLQKQEDENYDWTKTERTRFSVESLQSDITCLQQSISRNCSTILGLIDEDLHPQLIALTSGLIHMWQTMYECHQVQNHISRQMNQLVNQQGMHATTDYHQQAACQLKTEVTSLYNSFCKLVNSQREYVRTLCSWIKLTDSIVDNCHRSGSSSLVHALCKEWELALDRLPDKVLFAIY</sequence>
<dbReference type="InterPro" id="IPR006868">
    <property type="entry name" value="DUF630"/>
</dbReference>
<name>A0ABC8SFZ2_9AQUA</name>
<evidence type="ECO:0000256" key="1">
    <source>
        <dbReference type="SAM" id="MobiDB-lite"/>
    </source>
</evidence>
<dbReference type="Pfam" id="PF04783">
    <property type="entry name" value="DUF630"/>
    <property type="match status" value="1"/>
</dbReference>
<proteinExistence type="predicted"/>
<evidence type="ECO:0000259" key="2">
    <source>
        <dbReference type="Pfam" id="PF04782"/>
    </source>
</evidence>
<feature type="region of interest" description="Disordered" evidence="1">
    <location>
        <begin position="60"/>
        <end position="142"/>
    </location>
</feature>
<protein>
    <recommendedName>
        <fullName evidence="6">DUF632 domain-containing protein</fullName>
    </recommendedName>
</protein>
<feature type="compositionally biased region" description="Pro residues" evidence="1">
    <location>
        <begin position="70"/>
        <end position="90"/>
    </location>
</feature>
<comment type="caution">
    <text evidence="4">The sequence shown here is derived from an EMBL/GenBank/DDBJ whole genome shotgun (WGS) entry which is preliminary data.</text>
</comment>
<feature type="domain" description="DUF632" evidence="2">
    <location>
        <begin position="219"/>
        <end position="510"/>
    </location>
</feature>
<keyword evidence="5" id="KW-1185">Reference proteome</keyword>
<dbReference type="InterPro" id="IPR006867">
    <property type="entry name" value="DUF632"/>
</dbReference>
<evidence type="ECO:0000259" key="3">
    <source>
        <dbReference type="Pfam" id="PF04783"/>
    </source>
</evidence>